<keyword evidence="1" id="KW-1133">Transmembrane helix</keyword>
<comment type="caution">
    <text evidence="2">The sequence shown here is derived from an EMBL/GenBank/DDBJ whole genome shotgun (WGS) entry which is preliminary data.</text>
</comment>
<feature type="transmembrane region" description="Helical" evidence="1">
    <location>
        <begin position="26"/>
        <end position="44"/>
    </location>
</feature>
<dbReference type="AlphaFoldDB" id="A0AA39RRW1"/>
<keyword evidence="3" id="KW-1185">Reference proteome</keyword>
<keyword evidence="1" id="KW-0812">Transmembrane</keyword>
<organism evidence="2 3">
    <name type="scientific">Acer saccharum</name>
    <name type="common">Sugar maple</name>
    <dbReference type="NCBI Taxonomy" id="4024"/>
    <lineage>
        <taxon>Eukaryota</taxon>
        <taxon>Viridiplantae</taxon>
        <taxon>Streptophyta</taxon>
        <taxon>Embryophyta</taxon>
        <taxon>Tracheophyta</taxon>
        <taxon>Spermatophyta</taxon>
        <taxon>Magnoliopsida</taxon>
        <taxon>eudicotyledons</taxon>
        <taxon>Gunneridae</taxon>
        <taxon>Pentapetalae</taxon>
        <taxon>rosids</taxon>
        <taxon>malvids</taxon>
        <taxon>Sapindales</taxon>
        <taxon>Sapindaceae</taxon>
        <taxon>Hippocastanoideae</taxon>
        <taxon>Acereae</taxon>
        <taxon>Acer</taxon>
    </lineage>
</organism>
<accession>A0AA39RRW1</accession>
<sequence length="104" mass="11988">MVCNLDCVVECLTNCKSEYNPPRQVWTLWFIVSSFSVCVLYHWLKMLSFETVWSGGFVVETINILCRHIYSVTCFRGWFAVFNGYGATLLLEAKGLSDTIFRVI</sequence>
<protein>
    <submittedName>
        <fullName evidence="2">Uncharacterized protein</fullName>
    </submittedName>
</protein>
<name>A0AA39RRW1_ACESA</name>
<dbReference type="Proteomes" id="UP001168877">
    <property type="component" value="Unassembled WGS sequence"/>
</dbReference>
<reference evidence="2" key="1">
    <citation type="journal article" date="2022" name="Plant J.">
        <title>Strategies of tolerance reflected in two North American maple genomes.</title>
        <authorList>
            <person name="McEvoy S.L."/>
            <person name="Sezen U.U."/>
            <person name="Trouern-Trend A."/>
            <person name="McMahon S.M."/>
            <person name="Schaberg P.G."/>
            <person name="Yang J."/>
            <person name="Wegrzyn J.L."/>
            <person name="Swenson N.G."/>
        </authorList>
    </citation>
    <scope>NUCLEOTIDE SEQUENCE</scope>
    <source>
        <strain evidence="2">NS2018</strain>
    </source>
</reference>
<proteinExistence type="predicted"/>
<dbReference type="EMBL" id="JAUESC010000386">
    <property type="protein sequence ID" value="KAK0577397.1"/>
    <property type="molecule type" value="Genomic_DNA"/>
</dbReference>
<evidence type="ECO:0000256" key="1">
    <source>
        <dbReference type="SAM" id="Phobius"/>
    </source>
</evidence>
<evidence type="ECO:0000313" key="2">
    <source>
        <dbReference type="EMBL" id="KAK0577397.1"/>
    </source>
</evidence>
<gene>
    <name evidence="2" type="ORF">LWI29_032497</name>
</gene>
<evidence type="ECO:0000313" key="3">
    <source>
        <dbReference type="Proteomes" id="UP001168877"/>
    </source>
</evidence>
<keyword evidence="1" id="KW-0472">Membrane</keyword>
<reference evidence="2" key="2">
    <citation type="submission" date="2023-06" db="EMBL/GenBank/DDBJ databases">
        <authorList>
            <person name="Swenson N.G."/>
            <person name="Wegrzyn J.L."/>
            <person name="Mcevoy S.L."/>
        </authorList>
    </citation>
    <scope>NUCLEOTIDE SEQUENCE</scope>
    <source>
        <strain evidence="2">NS2018</strain>
        <tissue evidence="2">Leaf</tissue>
    </source>
</reference>